<keyword evidence="1 3" id="KW-0418">Kinase</keyword>
<dbReference type="Pfam" id="PF00288">
    <property type="entry name" value="GHMP_kinases_N"/>
    <property type="match status" value="1"/>
</dbReference>
<protein>
    <submittedName>
        <fullName evidence="3">GHMP kinase</fullName>
    </submittedName>
</protein>
<name>D1B7Q3_THEAS</name>
<dbReference type="HOGENOM" id="CLU_056896_0_1_0"/>
<dbReference type="EMBL" id="CP001818">
    <property type="protein sequence ID" value="ACZ18306.1"/>
    <property type="molecule type" value="Genomic_DNA"/>
</dbReference>
<evidence type="ECO:0000259" key="2">
    <source>
        <dbReference type="Pfam" id="PF00288"/>
    </source>
</evidence>
<accession>D1B7Q3</accession>
<evidence type="ECO:0000313" key="3">
    <source>
        <dbReference type="EMBL" id="ACZ18306.1"/>
    </source>
</evidence>
<dbReference type="GO" id="GO:0005524">
    <property type="term" value="F:ATP binding"/>
    <property type="evidence" value="ECO:0007669"/>
    <property type="project" value="InterPro"/>
</dbReference>
<proteinExistence type="predicted"/>
<dbReference type="AlphaFoldDB" id="D1B7Q3"/>
<dbReference type="eggNOG" id="COG4542">
    <property type="taxonomic scope" value="Bacteria"/>
</dbReference>
<sequence>MMAVASLRGTVGEWIQGWILPDGEALVSLTVEWRGSVRAFRGGGRSRLAPKAHRALMLAREAFGVDDASVEVENPLRPALGLGTSTMDVGGVIASCGALGGREVSEEELFRMCCSVEPSDGTMFRGLALVDHINGRLIERLPEPPEMWLAALLPYRTLDTEAYRRDRGLLKAVRDRAQRHAKAYQVFKRGLLEGNSRKVAAAATMSSIIQQAIMPREEWPLLLSACRERKGIGIAVAHSGTASGVIFKDPVSAEACREFIASRWDLGEVRVVRACGGGVDVDVRG</sequence>
<evidence type="ECO:0000313" key="4">
    <source>
        <dbReference type="Proteomes" id="UP000002030"/>
    </source>
</evidence>
<dbReference type="InterPro" id="IPR006204">
    <property type="entry name" value="GHMP_kinase_N_dom"/>
</dbReference>
<dbReference type="InterPro" id="IPR020568">
    <property type="entry name" value="Ribosomal_Su5_D2-typ_SF"/>
</dbReference>
<dbReference type="EnsemblBacteria" id="ACZ18306">
    <property type="protein sequence ID" value="ACZ18306"/>
    <property type="gene ID" value="Taci_0066"/>
</dbReference>
<dbReference type="GO" id="GO:0016301">
    <property type="term" value="F:kinase activity"/>
    <property type="evidence" value="ECO:0007669"/>
    <property type="project" value="UniProtKB-KW"/>
</dbReference>
<keyword evidence="4" id="KW-1185">Reference proteome</keyword>
<feature type="domain" description="GHMP kinase N-terminal" evidence="2">
    <location>
        <begin position="54"/>
        <end position="118"/>
    </location>
</feature>
<dbReference type="KEGG" id="tai:Taci_0066"/>
<dbReference type="STRING" id="525903.Taci_0066"/>
<dbReference type="InterPro" id="IPR014721">
    <property type="entry name" value="Ribsml_uS5_D2-typ_fold_subgr"/>
</dbReference>
<gene>
    <name evidence="3" type="ordered locus">Taci_0066</name>
</gene>
<reference evidence="3 4" key="1">
    <citation type="journal article" date="2009" name="Stand. Genomic Sci.">
        <title>Complete genome sequence of Thermanaerovibrio acidaminovorans type strain (Su883).</title>
        <authorList>
            <person name="Chovatia M."/>
            <person name="Sikorski J."/>
            <person name="Schroder M."/>
            <person name="Lapidus A."/>
            <person name="Nolan M."/>
            <person name="Tice H."/>
            <person name="Glavina Del Rio T."/>
            <person name="Copeland A."/>
            <person name="Cheng J.F."/>
            <person name="Lucas S."/>
            <person name="Chen F."/>
            <person name="Bruce D."/>
            <person name="Goodwin L."/>
            <person name="Pitluck S."/>
            <person name="Ivanova N."/>
            <person name="Mavromatis K."/>
            <person name="Ovchinnikova G."/>
            <person name="Pati A."/>
            <person name="Chen A."/>
            <person name="Palaniappan K."/>
            <person name="Land M."/>
            <person name="Hauser L."/>
            <person name="Chang Y.J."/>
            <person name="Jeffries C.D."/>
            <person name="Chain P."/>
            <person name="Saunders E."/>
            <person name="Detter J.C."/>
            <person name="Brettin T."/>
            <person name="Rohde M."/>
            <person name="Goker M."/>
            <person name="Spring S."/>
            <person name="Bristow J."/>
            <person name="Markowitz V."/>
            <person name="Hugenholtz P."/>
            <person name="Kyrpides N.C."/>
            <person name="Klenk H.P."/>
            <person name="Eisen J.A."/>
        </authorList>
    </citation>
    <scope>NUCLEOTIDE SEQUENCE [LARGE SCALE GENOMIC DNA]</scope>
    <source>
        <strain evidence="4">ATCC 49978 / DSM 6589 / Su883</strain>
    </source>
</reference>
<dbReference type="Proteomes" id="UP000002030">
    <property type="component" value="Chromosome"/>
</dbReference>
<dbReference type="OrthoDB" id="4548147at2"/>
<dbReference type="Gene3D" id="3.30.230.10">
    <property type="match status" value="1"/>
</dbReference>
<dbReference type="SUPFAM" id="SSF54211">
    <property type="entry name" value="Ribosomal protein S5 domain 2-like"/>
    <property type="match status" value="1"/>
</dbReference>
<organism evidence="3 4">
    <name type="scientific">Thermanaerovibrio acidaminovorans (strain ATCC 49978 / DSM 6589 / Su883)</name>
    <name type="common">Selenomonas acidaminovorans</name>
    <dbReference type="NCBI Taxonomy" id="525903"/>
    <lineage>
        <taxon>Bacteria</taxon>
        <taxon>Thermotogati</taxon>
        <taxon>Synergistota</taxon>
        <taxon>Synergistia</taxon>
        <taxon>Synergistales</taxon>
        <taxon>Synergistaceae</taxon>
        <taxon>Thermanaerovibrio</taxon>
    </lineage>
</organism>
<evidence type="ECO:0000256" key="1">
    <source>
        <dbReference type="ARBA" id="ARBA00022777"/>
    </source>
</evidence>
<keyword evidence="1 3" id="KW-0808">Transferase</keyword>